<feature type="compositionally biased region" description="Polar residues" evidence="1">
    <location>
        <begin position="424"/>
        <end position="437"/>
    </location>
</feature>
<feature type="compositionally biased region" description="Basic and acidic residues" evidence="1">
    <location>
        <begin position="1"/>
        <end position="22"/>
    </location>
</feature>
<dbReference type="EMBL" id="JAPQKL010000006">
    <property type="protein sequence ID" value="KAJ5124513.1"/>
    <property type="molecule type" value="Genomic_DNA"/>
</dbReference>
<evidence type="ECO:0000256" key="1">
    <source>
        <dbReference type="SAM" id="MobiDB-lite"/>
    </source>
</evidence>
<protein>
    <submittedName>
        <fullName evidence="2">Uncharacterized protein</fullName>
    </submittedName>
</protein>
<organism evidence="2 3">
    <name type="scientific">Penicillium bovifimosum</name>
    <dbReference type="NCBI Taxonomy" id="126998"/>
    <lineage>
        <taxon>Eukaryota</taxon>
        <taxon>Fungi</taxon>
        <taxon>Dikarya</taxon>
        <taxon>Ascomycota</taxon>
        <taxon>Pezizomycotina</taxon>
        <taxon>Eurotiomycetes</taxon>
        <taxon>Eurotiomycetidae</taxon>
        <taxon>Eurotiales</taxon>
        <taxon>Aspergillaceae</taxon>
        <taxon>Penicillium</taxon>
    </lineage>
</organism>
<feature type="region of interest" description="Disordered" evidence="1">
    <location>
        <begin position="334"/>
        <end position="373"/>
    </location>
</feature>
<dbReference type="Proteomes" id="UP001149079">
    <property type="component" value="Unassembled WGS sequence"/>
</dbReference>
<dbReference type="OrthoDB" id="4161595at2759"/>
<dbReference type="GeneID" id="81408252"/>
<proteinExistence type="predicted"/>
<gene>
    <name evidence="2" type="ORF">N7515_008338</name>
</gene>
<name>A0A9W9GN30_9EURO</name>
<evidence type="ECO:0000313" key="3">
    <source>
        <dbReference type="Proteomes" id="UP001149079"/>
    </source>
</evidence>
<feature type="region of interest" description="Disordered" evidence="1">
    <location>
        <begin position="207"/>
        <end position="231"/>
    </location>
</feature>
<feature type="compositionally biased region" description="Polar residues" evidence="1">
    <location>
        <begin position="217"/>
        <end position="227"/>
    </location>
</feature>
<feature type="compositionally biased region" description="Low complexity" evidence="1">
    <location>
        <begin position="38"/>
        <end position="54"/>
    </location>
</feature>
<feature type="region of interest" description="Disordered" evidence="1">
    <location>
        <begin position="417"/>
        <end position="456"/>
    </location>
</feature>
<comment type="caution">
    <text evidence="2">The sequence shown here is derived from an EMBL/GenBank/DDBJ whole genome shotgun (WGS) entry which is preliminary data.</text>
</comment>
<dbReference type="AlphaFoldDB" id="A0A9W9GN30"/>
<sequence>MEPKEIDHNSLRGHASHEDLGRPNRAVEALRHRQRGRTPSLLLSPPETSPLITLDDVRQGSSRDLPQLNNPAQPHEDRFTGSSEPGSFYDPSREALIRLESDLNRCYRERWMQYYNAGERGRCRSRSPRRSDQISRLPEGQEVRMSPWVAVNDFPREPYVPPQLAVLSSPPHTYAPSDNENGHARPMELEDASHPFNQVSPLEIHHSQGLVRKSESPDAQETPQKGNTKPEEGQLCEFAAPCQMHPSPDGMHYRKVVSHVFGRNKAVTKLFPLGVWVHYCRKHYQRARYRADQWPFTQCDLLSESLDRMERWNGVLHFELILRRREQLRVEHDSEARLAEDEDDQRATTANGHVHPMAKKPRTPGGRCRKHPTSIVAPVPNWLRRHVGDGKSFDEIRRIIELIRRYMTQLRDQEIADSKEIEESSSYPTTPRSGLSSNRRKGGRKADLADRHPLRQRASSVRFPDIEILPHFKPWVKEAALRQRAATSSGSQDAGTGERATPAAPRGDHGDDYGDGGSSKPGTRPVAARWMERTMPRAVPMRTRIPRALDTNGLRTTRLPTGLVGSLRQGSSSRPASAGLAPTGVSPRASGVGVRGSI</sequence>
<feature type="compositionally biased region" description="Polar residues" evidence="1">
    <location>
        <begin position="59"/>
        <end position="72"/>
    </location>
</feature>
<reference evidence="2" key="1">
    <citation type="submission" date="2022-11" db="EMBL/GenBank/DDBJ databases">
        <authorList>
            <person name="Petersen C."/>
        </authorList>
    </citation>
    <scope>NUCLEOTIDE SEQUENCE</scope>
    <source>
        <strain evidence="2">IBT 22155</strain>
    </source>
</reference>
<reference evidence="2" key="2">
    <citation type="journal article" date="2023" name="IMA Fungus">
        <title>Comparative genomic study of the Penicillium genus elucidates a diverse pangenome and 15 lateral gene transfer events.</title>
        <authorList>
            <person name="Petersen C."/>
            <person name="Sorensen T."/>
            <person name="Nielsen M.R."/>
            <person name="Sondergaard T.E."/>
            <person name="Sorensen J.L."/>
            <person name="Fitzpatrick D.A."/>
            <person name="Frisvad J.C."/>
            <person name="Nielsen K.L."/>
        </authorList>
    </citation>
    <scope>NUCLEOTIDE SEQUENCE</scope>
    <source>
        <strain evidence="2">IBT 22155</strain>
    </source>
</reference>
<dbReference type="RefSeq" id="XP_056518912.1">
    <property type="nucleotide sequence ID" value="XM_056669082.1"/>
</dbReference>
<feature type="region of interest" description="Disordered" evidence="1">
    <location>
        <begin position="120"/>
        <end position="140"/>
    </location>
</feature>
<evidence type="ECO:0000313" key="2">
    <source>
        <dbReference type="EMBL" id="KAJ5124513.1"/>
    </source>
</evidence>
<feature type="region of interest" description="Disordered" evidence="1">
    <location>
        <begin position="555"/>
        <end position="598"/>
    </location>
</feature>
<feature type="region of interest" description="Disordered" evidence="1">
    <location>
        <begin position="162"/>
        <end position="186"/>
    </location>
</feature>
<feature type="region of interest" description="Disordered" evidence="1">
    <location>
        <begin position="1"/>
        <end position="90"/>
    </location>
</feature>
<feature type="region of interest" description="Disordered" evidence="1">
    <location>
        <begin position="483"/>
        <end position="529"/>
    </location>
</feature>
<feature type="compositionally biased region" description="Basic and acidic residues" evidence="1">
    <location>
        <begin position="444"/>
        <end position="453"/>
    </location>
</feature>
<feature type="compositionally biased region" description="Basic residues" evidence="1">
    <location>
        <begin position="356"/>
        <end position="372"/>
    </location>
</feature>
<keyword evidence="3" id="KW-1185">Reference proteome</keyword>
<accession>A0A9W9GN30</accession>
<feature type="compositionally biased region" description="Polar residues" evidence="1">
    <location>
        <begin position="485"/>
        <end position="494"/>
    </location>
</feature>